<feature type="compositionally biased region" description="Basic and acidic residues" evidence="4">
    <location>
        <begin position="323"/>
        <end position="340"/>
    </location>
</feature>
<evidence type="ECO:0000256" key="1">
    <source>
        <dbReference type="ARBA" id="ARBA00004123"/>
    </source>
</evidence>
<evidence type="ECO:0000259" key="5">
    <source>
        <dbReference type="Pfam" id="PF04824"/>
    </source>
</evidence>
<evidence type="ECO:0000313" key="7">
    <source>
        <dbReference type="EMBL" id="EAL68990.1"/>
    </source>
</evidence>
<dbReference type="Reactome" id="R-DDI-2500257">
    <property type="pathway name" value="Resolution of Sister Chromatid Cohesion"/>
</dbReference>
<sequence length="821" mass="92905">MFFSQIVLAKRGALGKIWLAGHWDKKLAKNVVFKTNIPKSVKINKEINKKKKKKIETILNPHSPMALRMTSHLLLGVARIFSKKAKYLLSDCTEAVIKLKGLSKTISKIDLPSEQDHQALLTSGPRQTDKPQVYQEVDRFLRNIDIRDLVVDPLYDPNKLEPTEKPDYSEFFGVADEAVLGSVQTPSNEGNNNLVFDGTTTVTPQSDRRFKSDELREAEYNTMVSTPDTGLPFGQGKTPKTPDSVKSNIDILISDNQNPLFNYSATTPLPKSQRELMEDAGMVTFDEGMNMPPQDDGGGDDQQHVDIGMRHGDDDYPAYTGPETHDDDQQPHQEQFDENGRPITPAKSVTTDKTGEEDTTTTTASVGGATTDNNVATEEKTEFEIQQLQQQLLLEKQKEEQVQKDKPKTRRSRVLGSTLSDKDIRKFKNTRSLVVERSLLPSSLNLVITKSKEIPAKQQMLTAIRKNISNTFHRMYGDLLDNRYPKVINKDEDPYFSFLRSRLMYGRMLKNEELSMSMAADGVSSLDLGIPNFEDLELVDDENQERKVEEAFLKSINNRVITESGNLIAPSERKKLKTQPLTDDDKDLINRLRTEFDDRSKNRKSLFYKPDINQTLRGMGAFGGGDGGGEKSIGSPDGSTDFLKRAKEKEEEEERLRREEGDMGQHFMHGGDDDHQGIGLGYDQEEQPGFVHPGDLGDVPEYSFESAQRPNQQAYQREHEEEKKILSQKTANMHSILSDHFEKKETINFLQDIVRPQQAQNPNNTRLVAACYFYELLVLKTKVLVNLEQPENDTETYPDIKISKTSQFGNIEQFTIVKNAD</sequence>
<dbReference type="GO" id="GO:1990414">
    <property type="term" value="P:replication-born double-strand break repair via sister chromatid exchange"/>
    <property type="evidence" value="ECO:0000318"/>
    <property type="project" value="GO_Central"/>
</dbReference>
<dbReference type="GO" id="GO:0007062">
    <property type="term" value="P:sister chromatid cohesion"/>
    <property type="evidence" value="ECO:0000318"/>
    <property type="project" value="GO_Central"/>
</dbReference>
<dbReference type="SUPFAM" id="SSF46785">
    <property type="entry name" value="Winged helix' DNA-binding domain"/>
    <property type="match status" value="1"/>
</dbReference>
<dbReference type="KEGG" id="ddi:DDB_G0276977"/>
<dbReference type="GeneID" id="8620824"/>
<evidence type="ECO:0000256" key="4">
    <source>
        <dbReference type="SAM" id="MobiDB-lite"/>
    </source>
</evidence>
<dbReference type="InterPro" id="IPR036390">
    <property type="entry name" value="WH_DNA-bd_sf"/>
</dbReference>
<accession>Q550H7</accession>
<dbReference type="RefSeq" id="XP_642955.1">
    <property type="nucleotide sequence ID" value="XM_637863.1"/>
</dbReference>
<dbReference type="SMR" id="Q550H7"/>
<dbReference type="GO" id="GO:0008278">
    <property type="term" value="C:cohesin complex"/>
    <property type="evidence" value="ECO:0000318"/>
    <property type="project" value="GO_Central"/>
</dbReference>
<dbReference type="GO" id="GO:0003682">
    <property type="term" value="F:chromatin binding"/>
    <property type="evidence" value="ECO:0000318"/>
    <property type="project" value="GO_Central"/>
</dbReference>
<evidence type="ECO:0000313" key="8">
    <source>
        <dbReference type="Proteomes" id="UP000002195"/>
    </source>
</evidence>
<reference evidence="7 8" key="1">
    <citation type="journal article" date="2005" name="Nature">
        <title>The genome of the social amoeba Dictyostelium discoideum.</title>
        <authorList>
            <consortium name="The Dictyostelium discoideum Sequencing Consortium"/>
            <person name="Eichinger L."/>
            <person name="Pachebat J.A."/>
            <person name="Glockner G."/>
            <person name="Rajandream M.A."/>
            <person name="Sucgang R."/>
            <person name="Berriman M."/>
            <person name="Song J."/>
            <person name="Olsen R."/>
            <person name="Szafranski K."/>
            <person name="Xu Q."/>
            <person name="Tunggal B."/>
            <person name="Kummerfeld S."/>
            <person name="Madera M."/>
            <person name="Konfortov B.A."/>
            <person name="Rivero F."/>
            <person name="Bankier A.T."/>
            <person name="Lehmann R."/>
            <person name="Hamlin N."/>
            <person name="Davies R."/>
            <person name="Gaudet P."/>
            <person name="Fey P."/>
            <person name="Pilcher K."/>
            <person name="Chen G."/>
            <person name="Saunders D."/>
            <person name="Sodergren E."/>
            <person name="Davis P."/>
            <person name="Kerhornou A."/>
            <person name="Nie X."/>
            <person name="Hall N."/>
            <person name="Anjard C."/>
            <person name="Hemphill L."/>
            <person name="Bason N."/>
            <person name="Farbrother P."/>
            <person name="Desany B."/>
            <person name="Just E."/>
            <person name="Morio T."/>
            <person name="Rost R."/>
            <person name="Churcher C."/>
            <person name="Cooper J."/>
            <person name="Haydock S."/>
            <person name="van Driessche N."/>
            <person name="Cronin A."/>
            <person name="Goodhead I."/>
            <person name="Muzny D."/>
            <person name="Mourier T."/>
            <person name="Pain A."/>
            <person name="Lu M."/>
            <person name="Harper D."/>
            <person name="Lindsay R."/>
            <person name="Hauser H."/>
            <person name="James K."/>
            <person name="Quiles M."/>
            <person name="Madan Babu M."/>
            <person name="Saito T."/>
            <person name="Buchrieser C."/>
            <person name="Wardroper A."/>
            <person name="Felder M."/>
            <person name="Thangavelu M."/>
            <person name="Johnson D."/>
            <person name="Knights A."/>
            <person name="Loulseged H."/>
            <person name="Mungall K."/>
            <person name="Oliver K."/>
            <person name="Price C."/>
            <person name="Quail M.A."/>
            <person name="Urushihara H."/>
            <person name="Hernandez J."/>
            <person name="Rabbinowitsch E."/>
            <person name="Steffen D."/>
            <person name="Sanders M."/>
            <person name="Ma J."/>
            <person name="Kohara Y."/>
            <person name="Sharp S."/>
            <person name="Simmonds M."/>
            <person name="Spiegler S."/>
            <person name="Tivey A."/>
            <person name="Sugano S."/>
            <person name="White B."/>
            <person name="Walker D."/>
            <person name="Woodward J."/>
            <person name="Winckler T."/>
            <person name="Tanaka Y."/>
            <person name="Shaulsky G."/>
            <person name="Schleicher M."/>
            <person name="Weinstock G."/>
            <person name="Rosenthal A."/>
            <person name="Cox E.C."/>
            <person name="Chisholm R.L."/>
            <person name="Gibbs R."/>
            <person name="Loomis W.F."/>
            <person name="Platzer M."/>
            <person name="Kay R.R."/>
            <person name="Williams J."/>
            <person name="Dear P.H."/>
            <person name="Noegel A.A."/>
            <person name="Barrell B."/>
            <person name="Kuspa A."/>
        </authorList>
    </citation>
    <scope>NUCLEOTIDE SEQUENCE [LARGE SCALE GENOMIC DNA]</scope>
    <source>
        <strain evidence="7 8">AX4</strain>
    </source>
</reference>
<keyword evidence="3" id="KW-0539">Nucleus</keyword>
<comment type="caution">
    <text evidence="7">The sequence shown here is derived from an EMBL/GenBank/DDBJ whole genome shotgun (WGS) entry which is preliminary data.</text>
</comment>
<feature type="compositionally biased region" description="Low complexity" evidence="4">
    <location>
        <begin position="360"/>
        <end position="372"/>
    </location>
</feature>
<dbReference type="Reactome" id="R-DDI-2468052">
    <property type="pathway name" value="Establishment of Sister Chromatid Cohesion"/>
</dbReference>
<dbReference type="GO" id="GO:0005634">
    <property type="term" value="C:nucleus"/>
    <property type="evidence" value="ECO:0007669"/>
    <property type="project" value="UniProtKB-SubCell"/>
</dbReference>
<dbReference type="EMBL" id="AAFI02000019">
    <property type="protein sequence ID" value="EAL68990.1"/>
    <property type="molecule type" value="Genomic_DNA"/>
</dbReference>
<evidence type="ECO:0000256" key="3">
    <source>
        <dbReference type="ARBA" id="ARBA00023242"/>
    </source>
</evidence>
<feature type="compositionally biased region" description="Basic and acidic residues" evidence="4">
    <location>
        <begin position="642"/>
        <end position="671"/>
    </location>
</feature>
<name>Q550H7_DICDI</name>
<dbReference type="InterPro" id="IPR006910">
    <property type="entry name" value="Rad21_Rec8_N"/>
</dbReference>
<dbReference type="Reactome" id="R-DDI-2470946">
    <property type="pathway name" value="Cohesin Loading onto Chromatin"/>
</dbReference>
<protein>
    <recommendedName>
        <fullName evidence="9">Double-strand-break repair protein rad21 homolog</fullName>
    </recommendedName>
</protein>
<dbReference type="PaxDb" id="44689-DDB0305113"/>
<comment type="similarity">
    <text evidence="2">Belongs to the rad21 family.</text>
</comment>
<dbReference type="Reactome" id="R-DDI-3108214">
    <property type="pathway name" value="SUMOylation of DNA damage response and repair proteins"/>
</dbReference>
<dbReference type="VEuPathDB" id="AmoebaDB:DDB_G0276977"/>
<evidence type="ECO:0000259" key="6">
    <source>
        <dbReference type="Pfam" id="PF04825"/>
    </source>
</evidence>
<dbReference type="Proteomes" id="UP000002195">
    <property type="component" value="Unassembled WGS sequence"/>
</dbReference>
<organism evidence="7 8">
    <name type="scientific">Dictyostelium discoideum</name>
    <name type="common">Social amoeba</name>
    <dbReference type="NCBI Taxonomy" id="44689"/>
    <lineage>
        <taxon>Eukaryota</taxon>
        <taxon>Amoebozoa</taxon>
        <taxon>Evosea</taxon>
        <taxon>Eumycetozoa</taxon>
        <taxon>Dictyostelia</taxon>
        <taxon>Dictyosteliales</taxon>
        <taxon>Dictyosteliaceae</taxon>
        <taxon>Dictyostelium</taxon>
    </lineage>
</organism>
<dbReference type="HOGENOM" id="CLU_349333_0_0_1"/>
<feature type="region of interest" description="Disordered" evidence="4">
    <location>
        <begin position="398"/>
        <end position="417"/>
    </location>
</feature>
<feature type="region of interest" description="Disordered" evidence="4">
    <location>
        <begin position="224"/>
        <end position="243"/>
    </location>
</feature>
<comment type="subcellular location">
    <subcellularLocation>
        <location evidence="1">Nucleus</location>
    </subcellularLocation>
</comment>
<keyword evidence="8" id="KW-1185">Reference proteome</keyword>
<dbReference type="Pfam" id="PF04824">
    <property type="entry name" value="Rad21_Rec8"/>
    <property type="match status" value="1"/>
</dbReference>
<evidence type="ECO:0008006" key="9">
    <source>
        <dbReference type="Google" id="ProtNLM"/>
    </source>
</evidence>
<dbReference type="dictyBase" id="DDB_G0276977">
    <property type="gene designation" value="rad21"/>
</dbReference>
<proteinExistence type="inferred from homology"/>
<evidence type="ECO:0000256" key="2">
    <source>
        <dbReference type="ARBA" id="ARBA00009870"/>
    </source>
</evidence>
<dbReference type="AlphaFoldDB" id="Q550H7"/>
<dbReference type="STRING" id="44689.Q550H7"/>
<dbReference type="InterPro" id="IPR023093">
    <property type="entry name" value="ScpA-like_C"/>
</dbReference>
<feature type="region of interest" description="Disordered" evidence="4">
    <location>
        <begin position="286"/>
        <end position="372"/>
    </location>
</feature>
<dbReference type="InterPro" id="IPR006909">
    <property type="entry name" value="Rad21/Rec8_C_eu"/>
</dbReference>
<feature type="domain" description="Rad21/Rec8-like protein N-terminal" evidence="6">
    <location>
        <begin position="1"/>
        <end position="118"/>
    </location>
</feature>
<dbReference type="InterPro" id="IPR039781">
    <property type="entry name" value="Rad21/Rec8-like"/>
</dbReference>
<dbReference type="InParanoid" id="Q550H7"/>
<dbReference type="PANTHER" id="PTHR12585:SF69">
    <property type="entry name" value="FI11703P"/>
    <property type="match status" value="1"/>
</dbReference>
<feature type="region of interest" description="Disordered" evidence="4">
    <location>
        <begin position="623"/>
        <end position="671"/>
    </location>
</feature>
<dbReference type="GlyGen" id="Q550H7">
    <property type="glycosylation" value="1 site"/>
</dbReference>
<feature type="compositionally biased region" description="Basic and acidic residues" evidence="4">
    <location>
        <begin position="301"/>
        <end position="314"/>
    </location>
</feature>
<dbReference type="PANTHER" id="PTHR12585">
    <property type="entry name" value="SCC1 / RAD21 FAMILY MEMBER"/>
    <property type="match status" value="1"/>
</dbReference>
<dbReference type="eggNOG" id="KOG1213">
    <property type="taxonomic scope" value="Eukaryota"/>
</dbReference>
<gene>
    <name evidence="7" type="ORF">DDB_G0276977</name>
</gene>
<dbReference type="Pfam" id="PF04825">
    <property type="entry name" value="Rad21_Rec8_N"/>
    <property type="match status" value="1"/>
</dbReference>
<feature type="domain" description="Rad21/Rec8-like protein C-terminal eukaryotic" evidence="5">
    <location>
        <begin position="762"/>
        <end position="805"/>
    </location>
</feature>
<dbReference type="Gene3D" id="1.10.10.580">
    <property type="entry name" value="Structural maintenance of chromosome 1. Chain E"/>
    <property type="match status" value="1"/>
</dbReference>